<comment type="caution">
    <text evidence="2">The sequence shown here is derived from an EMBL/GenBank/DDBJ whole genome shotgun (WGS) entry which is preliminary data.</text>
</comment>
<name>A0ABY2TQW7_9SPIR</name>
<evidence type="ECO:0000256" key="1">
    <source>
        <dbReference type="SAM" id="SignalP"/>
    </source>
</evidence>
<protein>
    <recommendedName>
        <fullName evidence="4">DUF4836 domain-containing protein</fullName>
    </recommendedName>
</protein>
<evidence type="ECO:0008006" key="4">
    <source>
        <dbReference type="Google" id="ProtNLM"/>
    </source>
</evidence>
<reference evidence="2 3" key="1">
    <citation type="journal article" date="2019" name="Anaerobe">
        <title>Brachyspira catarrhinii sp. nov., an anaerobic intestinal spirochaete isolated from vervet monkeys may have been misidentified as Brachyspira aalborgi in previous studies.</title>
        <authorList>
            <person name="Phillips N.D."/>
            <person name="La T."/>
            <person name="Hampson D.J."/>
        </authorList>
    </citation>
    <scope>NUCLEOTIDE SEQUENCE [LARGE SCALE GENOMIC DNA]</scope>
    <source>
        <strain evidence="2 3">Z12</strain>
    </source>
</reference>
<dbReference type="EMBL" id="SJDU01000126">
    <property type="protein sequence ID" value="TKZ35286.1"/>
    <property type="molecule type" value="Genomic_DNA"/>
</dbReference>
<dbReference type="RefSeq" id="WP_137998243.1">
    <property type="nucleotide sequence ID" value="NZ_SJDU01000126.1"/>
</dbReference>
<evidence type="ECO:0000313" key="2">
    <source>
        <dbReference type="EMBL" id="TKZ35286.1"/>
    </source>
</evidence>
<organism evidence="2 3">
    <name type="scientific">Brachyspira catarrhinii</name>
    <dbReference type="NCBI Taxonomy" id="2528966"/>
    <lineage>
        <taxon>Bacteria</taxon>
        <taxon>Pseudomonadati</taxon>
        <taxon>Spirochaetota</taxon>
        <taxon>Spirochaetia</taxon>
        <taxon>Brachyspirales</taxon>
        <taxon>Brachyspiraceae</taxon>
        <taxon>Brachyspira</taxon>
    </lineage>
</organism>
<dbReference type="Proteomes" id="UP000310168">
    <property type="component" value="Unassembled WGS sequence"/>
</dbReference>
<keyword evidence="1" id="KW-0732">Signal</keyword>
<feature type="signal peptide" evidence="1">
    <location>
        <begin position="1"/>
        <end position="21"/>
    </location>
</feature>
<proteinExistence type="predicted"/>
<sequence length="483" mass="55919">MKLKFYASIIILALSFNLAFSQNFNYVPNSAKAVLSFNINSVINKLGKNYSEIIRDVIRNSGGKVDYSDGRKIENFINSLNLNEDVRIILHGVSKDFNNWDVSAVIPYRNLRQLREVVYEMFEGSYIRNYFSGNIEYFEIDDTMVMAMGNNVLCFTYSDSGTYVAYSYLNEIVSNNNPLRDKTFLELEKKVNDMALWIDSDYIYRIGLLEEDYNMFNNMFYKSSYGASLNFNQGYVILEIEQYFPRNPFGQIKKKINSKVAQLVDTYNILGFFSFSFSPRKFNEIIKNNFAYTEIDRELRSEIANGITGYDFIDMFGGDCSGIVINDNGQPNIIVAASINNQNKFINFTLENDIAIRKINNNEYWGESGDLNFYVSDSTAYFCNSDLTLNRLRNILNNRSNSDNYSRFAFNNDVSFFFNIDKSYKLFRENNEFDILISELHYISGSVNIENNNSVKTVMRLNFKNANQNSLATLIDILSRMSY</sequence>
<evidence type="ECO:0000313" key="3">
    <source>
        <dbReference type="Proteomes" id="UP000310168"/>
    </source>
</evidence>
<gene>
    <name evidence="2" type="ORF">EZH24_06070</name>
</gene>
<feature type="chain" id="PRO_5046092741" description="DUF4836 domain-containing protein" evidence="1">
    <location>
        <begin position="22"/>
        <end position="483"/>
    </location>
</feature>
<accession>A0ABY2TQW7</accession>
<keyword evidence="3" id="KW-1185">Reference proteome</keyword>